<evidence type="ECO:0000313" key="1">
    <source>
        <dbReference type="EMBL" id="CAE7363282.1"/>
    </source>
</evidence>
<organism evidence="1 2">
    <name type="scientific">Symbiodinium pilosum</name>
    <name type="common">Dinoflagellate</name>
    <dbReference type="NCBI Taxonomy" id="2952"/>
    <lineage>
        <taxon>Eukaryota</taxon>
        <taxon>Sar</taxon>
        <taxon>Alveolata</taxon>
        <taxon>Dinophyceae</taxon>
        <taxon>Suessiales</taxon>
        <taxon>Symbiodiniaceae</taxon>
        <taxon>Symbiodinium</taxon>
    </lineage>
</organism>
<sequence>LLDLHVLPLRHLPARGGHAGAWQVKLADTAVVPVCGGGCSDVCDPRGGRHCVHSLPLPGLPLSARHLQWTPS</sequence>
<dbReference type="Proteomes" id="UP000649617">
    <property type="component" value="Unassembled WGS sequence"/>
</dbReference>
<accession>A0A812PM31</accession>
<protein>
    <submittedName>
        <fullName evidence="1">Uncharacterized protein</fullName>
    </submittedName>
</protein>
<comment type="caution">
    <text evidence="1">The sequence shown here is derived from an EMBL/GenBank/DDBJ whole genome shotgun (WGS) entry which is preliminary data.</text>
</comment>
<dbReference type="EMBL" id="CAJNIZ010014547">
    <property type="protein sequence ID" value="CAE7363282.1"/>
    <property type="molecule type" value="Genomic_DNA"/>
</dbReference>
<dbReference type="AlphaFoldDB" id="A0A812PM31"/>
<feature type="non-terminal residue" evidence="1">
    <location>
        <position position="1"/>
    </location>
</feature>
<proteinExistence type="predicted"/>
<gene>
    <name evidence="1" type="ORF">SPIL2461_LOCUS8731</name>
</gene>
<keyword evidence="2" id="KW-1185">Reference proteome</keyword>
<reference evidence="1" key="1">
    <citation type="submission" date="2021-02" db="EMBL/GenBank/DDBJ databases">
        <authorList>
            <person name="Dougan E. K."/>
            <person name="Rhodes N."/>
            <person name="Thang M."/>
            <person name="Chan C."/>
        </authorList>
    </citation>
    <scope>NUCLEOTIDE SEQUENCE</scope>
</reference>
<evidence type="ECO:0000313" key="2">
    <source>
        <dbReference type="Proteomes" id="UP000649617"/>
    </source>
</evidence>
<name>A0A812PM31_SYMPI</name>